<dbReference type="PROSITE" id="PS50240">
    <property type="entry name" value="TRYPSIN_DOM"/>
    <property type="match status" value="1"/>
</dbReference>
<evidence type="ECO:0000259" key="3">
    <source>
        <dbReference type="PROSITE" id="PS50240"/>
    </source>
</evidence>
<dbReference type="GO" id="GO:0004252">
    <property type="term" value="F:serine-type endopeptidase activity"/>
    <property type="evidence" value="ECO:0007669"/>
    <property type="project" value="InterPro"/>
</dbReference>
<feature type="chain" id="PRO_5034465811" description="Peptidase S1 domain-containing protein" evidence="2">
    <location>
        <begin position="20"/>
        <end position="231"/>
    </location>
</feature>
<dbReference type="PANTHER" id="PTHR24271:SF87">
    <property type="entry name" value="ARGININE ESTERASE-LIKE-RELATED"/>
    <property type="match status" value="1"/>
</dbReference>
<dbReference type="CDD" id="cd00190">
    <property type="entry name" value="Tryp_SPc"/>
    <property type="match status" value="1"/>
</dbReference>
<dbReference type="GO" id="GO:0006508">
    <property type="term" value="P:proteolysis"/>
    <property type="evidence" value="ECO:0007669"/>
    <property type="project" value="InterPro"/>
</dbReference>
<keyword evidence="2" id="KW-0732">Signal</keyword>
<dbReference type="Gene3D" id="2.40.10.10">
    <property type="entry name" value="Trypsin-like serine proteases"/>
    <property type="match status" value="3"/>
</dbReference>
<reference evidence="4" key="1">
    <citation type="submission" date="2025-08" db="UniProtKB">
        <authorList>
            <consortium name="Ensembl"/>
        </authorList>
    </citation>
    <scope>IDENTIFICATION</scope>
</reference>
<keyword evidence="1" id="KW-1015">Disulfide bond</keyword>
<evidence type="ECO:0000256" key="1">
    <source>
        <dbReference type="ARBA" id="ARBA00023157"/>
    </source>
</evidence>
<dbReference type="InterPro" id="IPR001254">
    <property type="entry name" value="Trypsin_dom"/>
</dbReference>
<dbReference type="Ensembl" id="ENSCCRT00020029342.1">
    <property type="protein sequence ID" value="ENSCCRP00020026789.1"/>
    <property type="gene ID" value="ENSCCRG00020012291.1"/>
</dbReference>
<feature type="domain" description="Peptidase S1" evidence="3">
    <location>
        <begin position="23"/>
        <end position="231"/>
    </location>
</feature>
<dbReference type="PANTHER" id="PTHR24271">
    <property type="entry name" value="KALLIKREIN-RELATED"/>
    <property type="match status" value="1"/>
</dbReference>
<dbReference type="AlphaFoldDB" id="A0A8C2DH62"/>
<accession>A0A8C2DH62</accession>
<evidence type="ECO:0000313" key="5">
    <source>
        <dbReference type="Proteomes" id="UP000694701"/>
    </source>
</evidence>
<dbReference type="SMART" id="SM00020">
    <property type="entry name" value="Tryp_SPc"/>
    <property type="match status" value="1"/>
</dbReference>
<dbReference type="PROSITE" id="PS00134">
    <property type="entry name" value="TRYPSIN_HIS"/>
    <property type="match status" value="1"/>
</dbReference>
<dbReference type="Pfam" id="PF00089">
    <property type="entry name" value="Trypsin"/>
    <property type="match status" value="1"/>
</dbReference>
<name>A0A8C2DH62_CYPCA</name>
<dbReference type="InterPro" id="IPR009003">
    <property type="entry name" value="Peptidase_S1_PA"/>
</dbReference>
<evidence type="ECO:0000256" key="2">
    <source>
        <dbReference type="SAM" id="SignalP"/>
    </source>
</evidence>
<proteinExistence type="predicted"/>
<dbReference type="Proteomes" id="UP000694701">
    <property type="component" value="Unplaced"/>
</dbReference>
<evidence type="ECO:0000313" key="4">
    <source>
        <dbReference type="Ensembl" id="ENSCCRP00020026789.1"/>
    </source>
</evidence>
<dbReference type="SUPFAM" id="SSF50494">
    <property type="entry name" value="Trypsin-like serine proteases"/>
    <property type="match status" value="1"/>
</dbReference>
<organism evidence="4 5">
    <name type="scientific">Cyprinus carpio</name>
    <name type="common">Common carp</name>
    <dbReference type="NCBI Taxonomy" id="7962"/>
    <lineage>
        <taxon>Eukaryota</taxon>
        <taxon>Metazoa</taxon>
        <taxon>Chordata</taxon>
        <taxon>Craniata</taxon>
        <taxon>Vertebrata</taxon>
        <taxon>Euteleostomi</taxon>
        <taxon>Actinopterygii</taxon>
        <taxon>Neopterygii</taxon>
        <taxon>Teleostei</taxon>
        <taxon>Ostariophysi</taxon>
        <taxon>Cypriniformes</taxon>
        <taxon>Cyprinidae</taxon>
        <taxon>Cyprininae</taxon>
        <taxon>Cyprinus</taxon>
    </lineage>
</organism>
<protein>
    <recommendedName>
        <fullName evidence="3">Peptidase S1 domain-containing protein</fullName>
    </recommendedName>
</protein>
<sequence length="231" mass="25780">MTIISLLLLASLLPHLTFTGESDLNGREAHYRPYMVSIQLNKQHICGGFLISAQWVLTAAHCWNSLTVVVGALDLRKSNIWNHIGIMLINHGCVFELQLYQKIHLNNNVQLIPLPKGGEDGTANRACSVMGWGRQWTNGSPSARLLEAKVLIENKQKCHYGWGDEYIDSQMICVHGSGGSCEVRTKDDSQTLCVSPVECASIIQLPMAHRHVVTLPDRPPVHQHLQMLIFK</sequence>
<feature type="signal peptide" evidence="2">
    <location>
        <begin position="1"/>
        <end position="19"/>
    </location>
</feature>
<dbReference type="InterPro" id="IPR018114">
    <property type="entry name" value="TRYPSIN_HIS"/>
</dbReference>
<dbReference type="InterPro" id="IPR043504">
    <property type="entry name" value="Peptidase_S1_PA_chymotrypsin"/>
</dbReference>